<protein>
    <submittedName>
        <fullName evidence="4">Fucose-1-phosphate guanylyltransferase</fullName>
    </submittedName>
</protein>
<keyword evidence="5" id="KW-1185">Reference proteome</keyword>
<dbReference type="Proteomes" id="UP000694419">
    <property type="component" value="Unplaced"/>
</dbReference>
<keyword evidence="2" id="KW-0547">Nucleotide-binding</keyword>
<organism evidence="4 5">
    <name type="scientific">Calidris pygmaea</name>
    <name type="common">Spoon-billed sandpiper</name>
    <dbReference type="NCBI Taxonomy" id="425635"/>
    <lineage>
        <taxon>Eukaryota</taxon>
        <taxon>Metazoa</taxon>
        <taxon>Chordata</taxon>
        <taxon>Craniata</taxon>
        <taxon>Vertebrata</taxon>
        <taxon>Euteleostomi</taxon>
        <taxon>Archelosauria</taxon>
        <taxon>Archosauria</taxon>
        <taxon>Dinosauria</taxon>
        <taxon>Saurischia</taxon>
        <taxon>Theropoda</taxon>
        <taxon>Coelurosauria</taxon>
        <taxon>Aves</taxon>
        <taxon>Neognathae</taxon>
        <taxon>Neoaves</taxon>
        <taxon>Charadriiformes</taxon>
        <taxon>Scolopacidae</taxon>
        <taxon>Calidris</taxon>
    </lineage>
</organism>
<evidence type="ECO:0000259" key="3">
    <source>
        <dbReference type="Pfam" id="PF07959"/>
    </source>
</evidence>
<evidence type="ECO:0000313" key="5">
    <source>
        <dbReference type="Proteomes" id="UP000694419"/>
    </source>
</evidence>
<reference evidence="4" key="2">
    <citation type="submission" date="2025-09" db="UniProtKB">
        <authorList>
            <consortium name="Ensembl"/>
        </authorList>
    </citation>
    <scope>IDENTIFICATION</scope>
</reference>
<dbReference type="Pfam" id="PF07959">
    <property type="entry name" value="Fucose_pyrophosphorylase"/>
    <property type="match status" value="1"/>
</dbReference>
<feature type="domain" description="GDP-fucose pyrophosphorylase" evidence="3">
    <location>
        <begin position="100"/>
        <end position="531"/>
    </location>
</feature>
<name>A0A8C3K6V5_9CHAR</name>
<proteinExistence type="predicted"/>
<reference evidence="4" key="1">
    <citation type="submission" date="2025-08" db="UniProtKB">
        <authorList>
            <consortium name="Ensembl"/>
        </authorList>
    </citation>
    <scope>IDENTIFICATION</scope>
</reference>
<accession>A0A8C3K6V5</accession>
<keyword evidence="1" id="KW-0808">Transferase</keyword>
<evidence type="ECO:0000313" key="4">
    <source>
        <dbReference type="Ensembl" id="ENSCPGP00000019106.1"/>
    </source>
</evidence>
<evidence type="ECO:0000256" key="2">
    <source>
        <dbReference type="ARBA" id="ARBA00022741"/>
    </source>
</evidence>
<dbReference type="PANTHER" id="PTHR15045:SF1">
    <property type="entry name" value="FUCOSE-1-PHOSPHATE GUANYLYLTRANSFERASE"/>
    <property type="match status" value="1"/>
</dbReference>
<dbReference type="GO" id="GO:0000166">
    <property type="term" value="F:nucleotide binding"/>
    <property type="evidence" value="ECO:0007669"/>
    <property type="project" value="UniProtKB-KW"/>
</dbReference>
<dbReference type="SUPFAM" id="SSF51161">
    <property type="entry name" value="Trimeric LpxA-like enzymes"/>
    <property type="match status" value="1"/>
</dbReference>
<dbReference type="GO" id="GO:0042350">
    <property type="term" value="P:GDP-L-fucose biosynthetic process"/>
    <property type="evidence" value="ECO:0007669"/>
    <property type="project" value="UniProtKB-ARBA"/>
</dbReference>
<dbReference type="InterPro" id="IPR012120">
    <property type="entry name" value="Fucose-1-phosphate_GuaTrfase"/>
</dbReference>
<dbReference type="PANTHER" id="PTHR15045">
    <property type="entry name" value="FUCOSE-1-PHOSPHATE GUANYLYLTRANSFERASE"/>
    <property type="match status" value="1"/>
</dbReference>
<sequence length="596" mass="65593">MPAAEERSAARREATGRRLERLAALRGRAALPGQFWDVVAVTAADAEQGRAYRRQLAEKLRGKELPLGARYHVFVDPPGHKMGNGGSTLHVLQCLEDLYGDKWTSFIVLLIHSGGYSQRLPNASALGKIFTALPFGDPVYQMLDLKLAMYIDFPARMKPGVLVTCSDDIELYSTGLTETVTFDRPGFTALAHPSDLTVGTTHGVFVLDPSSFSGEGGVEYTSCRHFLHKPDVETMRRCGAVCLRGGSSQQSSSGDHSDSEGGWECVYTDSIFYMDHSIAEQLLAFYKQMGTLCCEIDAYGDFLQALGPGATQDYTQHTGNVTKEESQLVEVRQKLYSLLKGTALNVIVLNNSKFYHIGTTQEYLFHFTSDSELKFELDLLPVAFSSFSESAGSSDHSATVIQSVLEPGCSMGPGSVIEYSRVGPEVSIGKNSIISGSHINLKVDVPSNCFLSSLSIRMSDQVKYISMVFGVEDDLKRSVKSLRDLHSLRFFGASLPECLGRWGVQVSDQLFSSGSTRLGLWTARIFPVCSTLIESVEMSLKMLNSVQCASAFTLNGFKLLSVEEMLACKDVEDMLKFRKQIYDEICLQRGKEKLDL</sequence>
<dbReference type="Gene3D" id="2.160.10.10">
    <property type="entry name" value="Hexapeptide repeat proteins"/>
    <property type="match status" value="1"/>
</dbReference>
<dbReference type="GO" id="GO:0016772">
    <property type="term" value="F:transferase activity, transferring phosphorus-containing groups"/>
    <property type="evidence" value="ECO:0007669"/>
    <property type="project" value="InterPro"/>
</dbReference>
<dbReference type="InterPro" id="IPR011004">
    <property type="entry name" value="Trimer_LpxA-like_sf"/>
</dbReference>
<evidence type="ECO:0000256" key="1">
    <source>
        <dbReference type="ARBA" id="ARBA00022679"/>
    </source>
</evidence>
<dbReference type="Ensembl" id="ENSCPGT00000020893.1">
    <property type="protein sequence ID" value="ENSCPGP00000019106.1"/>
    <property type="gene ID" value="ENSCPGG00000013355.1"/>
</dbReference>
<dbReference type="InterPro" id="IPR012887">
    <property type="entry name" value="GDP_fucose_pyrophosphorylase"/>
</dbReference>
<dbReference type="PIRSF" id="PIRSF036640">
    <property type="entry name" value="FPGT"/>
    <property type="match status" value="1"/>
</dbReference>
<dbReference type="AlphaFoldDB" id="A0A8C3K6V5"/>